<proteinExistence type="predicted"/>
<dbReference type="Pfam" id="PF22234">
    <property type="entry name" value="Rv2466c-like"/>
    <property type="match status" value="1"/>
</dbReference>
<accession>A0ABU7MNU5</accession>
<dbReference type="EMBL" id="JAZDUE010000002">
    <property type="protein sequence ID" value="MEE4021995.1"/>
    <property type="molecule type" value="Genomic_DNA"/>
</dbReference>
<dbReference type="RefSeq" id="WP_330503318.1">
    <property type="nucleotide sequence ID" value="NZ_JAZDUE010000002.1"/>
</dbReference>
<dbReference type="Gene3D" id="3.40.30.10">
    <property type="entry name" value="Glutaredoxin"/>
    <property type="match status" value="1"/>
</dbReference>
<dbReference type="InterPro" id="IPR036249">
    <property type="entry name" value="Thioredoxin-like_sf"/>
</dbReference>
<keyword evidence="2" id="KW-1185">Reference proteome</keyword>
<dbReference type="InterPro" id="IPR053977">
    <property type="entry name" value="Rv2466c-like"/>
</dbReference>
<evidence type="ECO:0000313" key="1">
    <source>
        <dbReference type="EMBL" id="MEE4021995.1"/>
    </source>
</evidence>
<evidence type="ECO:0000313" key="2">
    <source>
        <dbReference type="Proteomes" id="UP001335729"/>
    </source>
</evidence>
<organism evidence="1 2">
    <name type="scientific">Gordonia prachuapensis</name>
    <dbReference type="NCBI Taxonomy" id="3115651"/>
    <lineage>
        <taxon>Bacteria</taxon>
        <taxon>Bacillati</taxon>
        <taxon>Actinomycetota</taxon>
        <taxon>Actinomycetes</taxon>
        <taxon>Mycobacteriales</taxon>
        <taxon>Gordoniaceae</taxon>
        <taxon>Gordonia</taxon>
    </lineage>
</organism>
<reference evidence="1 2" key="1">
    <citation type="submission" date="2024-01" db="EMBL/GenBank/DDBJ databases">
        <title>Draft genome sequence of Gordonia sp. PKS22-38.</title>
        <authorList>
            <person name="Suphannarot A."/>
            <person name="Mingma R."/>
        </authorList>
    </citation>
    <scope>NUCLEOTIDE SEQUENCE [LARGE SCALE GENOMIC DNA]</scope>
    <source>
        <strain evidence="1 2">PKS22-38</strain>
    </source>
</reference>
<dbReference type="SUPFAM" id="SSF52833">
    <property type="entry name" value="Thioredoxin-like"/>
    <property type="match status" value="1"/>
</dbReference>
<gene>
    <name evidence="1" type="ORF">V1Y59_02800</name>
</gene>
<dbReference type="Proteomes" id="UP001335729">
    <property type="component" value="Unassembled WGS sequence"/>
</dbReference>
<name>A0ABU7MNU5_9ACTN</name>
<sequence>MSTPHIDVYADPICPFTWVTSRWLAGVSERGDARVTWRLMSLAVLNEGQDADGAQAEKLELSRRVGRLVAAATGTDDMGGLYMALGRRLHVEGLDLTDDVARAALTECGLDPTLTPALDDPRWDGAVRGSHRQSQDTLGDSGGSPITAIDGQAFFGPVLTDIPGTDEAIRLFKAVTTLATSPAFAQVERPRWGPPNTQEPAV</sequence>
<protein>
    <submittedName>
        <fullName evidence="1">DsbA family protein</fullName>
    </submittedName>
</protein>
<comment type="caution">
    <text evidence="1">The sequence shown here is derived from an EMBL/GenBank/DDBJ whole genome shotgun (WGS) entry which is preliminary data.</text>
</comment>